<dbReference type="GO" id="GO:0005737">
    <property type="term" value="C:cytoplasm"/>
    <property type="evidence" value="ECO:0007669"/>
    <property type="project" value="TreeGrafter"/>
</dbReference>
<comment type="cofactor">
    <cofactor evidence="1 5">
        <name>pyridoxal 5'-phosphate</name>
        <dbReference type="ChEBI" id="CHEBI:597326"/>
    </cofactor>
</comment>
<dbReference type="GO" id="GO:0004123">
    <property type="term" value="F:cystathionine gamma-lyase activity"/>
    <property type="evidence" value="ECO:0007669"/>
    <property type="project" value="TreeGrafter"/>
</dbReference>
<dbReference type="InterPro" id="IPR015422">
    <property type="entry name" value="PyrdxlP-dep_Trfase_small"/>
</dbReference>
<reference evidence="6 7" key="1">
    <citation type="submission" date="2016-10" db="EMBL/GenBank/DDBJ databases">
        <authorList>
            <person name="de Groot N.N."/>
        </authorList>
    </citation>
    <scope>NUCLEOTIDE SEQUENCE [LARGE SCALE GENOMIC DNA]</scope>
    <source>
        <strain evidence="6 7">DSM 2872</strain>
    </source>
</reference>
<dbReference type="GO" id="GO:0019343">
    <property type="term" value="P:cysteine biosynthetic process via cystathionine"/>
    <property type="evidence" value="ECO:0007669"/>
    <property type="project" value="TreeGrafter"/>
</dbReference>
<accession>A0A1H3W770</accession>
<dbReference type="OrthoDB" id="9780685at2"/>
<dbReference type="FunFam" id="3.90.1150.10:FF:000033">
    <property type="entry name" value="Cystathionine gamma-synthase"/>
    <property type="match status" value="1"/>
</dbReference>
<dbReference type="InterPro" id="IPR000277">
    <property type="entry name" value="Cys/Met-Metab_PyrdxlP-dep_enz"/>
</dbReference>
<keyword evidence="6" id="KW-0456">Lyase</keyword>
<evidence type="ECO:0000256" key="5">
    <source>
        <dbReference type="RuleBase" id="RU362118"/>
    </source>
</evidence>
<dbReference type="InterPro" id="IPR015421">
    <property type="entry name" value="PyrdxlP-dep_Trfase_major"/>
</dbReference>
<comment type="similarity">
    <text evidence="2 5">Belongs to the trans-sulfuration enzymes family.</text>
</comment>
<dbReference type="AlphaFoldDB" id="A0A1H3W770"/>
<proteinExistence type="inferred from homology"/>
<dbReference type="GO" id="GO:0030170">
    <property type="term" value="F:pyridoxal phosphate binding"/>
    <property type="evidence" value="ECO:0007669"/>
    <property type="project" value="InterPro"/>
</dbReference>
<dbReference type="PROSITE" id="PS00868">
    <property type="entry name" value="CYS_MET_METAB_PP"/>
    <property type="match status" value="1"/>
</dbReference>
<evidence type="ECO:0000313" key="6">
    <source>
        <dbReference type="EMBL" id="SDZ82943.1"/>
    </source>
</evidence>
<dbReference type="CDD" id="cd00614">
    <property type="entry name" value="CGS_like"/>
    <property type="match status" value="1"/>
</dbReference>
<dbReference type="SUPFAM" id="SSF53383">
    <property type="entry name" value="PLP-dependent transferases"/>
    <property type="match status" value="1"/>
</dbReference>
<evidence type="ECO:0000256" key="4">
    <source>
        <dbReference type="PIRSR" id="PIRSR001434-2"/>
    </source>
</evidence>
<feature type="modified residue" description="N6-(pyridoxal phosphate)lysine" evidence="4">
    <location>
        <position position="200"/>
    </location>
</feature>
<dbReference type="InterPro" id="IPR015424">
    <property type="entry name" value="PyrdxlP-dep_Trfase"/>
</dbReference>
<dbReference type="GO" id="GO:0009086">
    <property type="term" value="P:methionine biosynthetic process"/>
    <property type="evidence" value="ECO:0007669"/>
    <property type="project" value="UniProtKB-ARBA"/>
</dbReference>
<dbReference type="GO" id="GO:0003962">
    <property type="term" value="F:cystathionine gamma-synthase activity"/>
    <property type="evidence" value="ECO:0007669"/>
    <property type="project" value="TreeGrafter"/>
</dbReference>
<dbReference type="InterPro" id="IPR054542">
    <property type="entry name" value="Cys_met_metab_PP"/>
</dbReference>
<dbReference type="Gene3D" id="3.90.1150.10">
    <property type="entry name" value="Aspartate Aminotransferase, domain 1"/>
    <property type="match status" value="1"/>
</dbReference>
<evidence type="ECO:0000256" key="2">
    <source>
        <dbReference type="ARBA" id="ARBA00009077"/>
    </source>
</evidence>
<dbReference type="Proteomes" id="UP000183469">
    <property type="component" value="Unassembled WGS sequence"/>
</dbReference>
<dbReference type="PANTHER" id="PTHR11808:SF15">
    <property type="entry name" value="CYSTATHIONINE GAMMA-LYASE"/>
    <property type="match status" value="1"/>
</dbReference>
<dbReference type="PIRSF" id="PIRSF001434">
    <property type="entry name" value="CGS"/>
    <property type="match status" value="1"/>
</dbReference>
<dbReference type="GO" id="GO:0019346">
    <property type="term" value="P:transsulfuration"/>
    <property type="evidence" value="ECO:0007669"/>
    <property type="project" value="InterPro"/>
</dbReference>
<dbReference type="Gene3D" id="3.40.640.10">
    <property type="entry name" value="Type I PLP-dependent aspartate aminotransferase-like (Major domain)"/>
    <property type="match status" value="1"/>
</dbReference>
<evidence type="ECO:0000256" key="1">
    <source>
        <dbReference type="ARBA" id="ARBA00001933"/>
    </source>
</evidence>
<protein>
    <submittedName>
        <fullName evidence="6">Cystathionine beta-lyase</fullName>
    </submittedName>
</protein>
<evidence type="ECO:0000256" key="3">
    <source>
        <dbReference type="ARBA" id="ARBA00022898"/>
    </source>
</evidence>
<dbReference type="RefSeq" id="WP_074671026.1">
    <property type="nucleotide sequence ID" value="NZ_FNQG01000003.1"/>
</dbReference>
<gene>
    <name evidence="6" type="ORF">SAMN05660648_00750</name>
</gene>
<evidence type="ECO:0000313" key="7">
    <source>
        <dbReference type="Proteomes" id="UP000183469"/>
    </source>
</evidence>
<dbReference type="EMBL" id="FNQG01000003">
    <property type="protein sequence ID" value="SDZ82943.1"/>
    <property type="molecule type" value="Genomic_DNA"/>
</dbReference>
<dbReference type="Pfam" id="PF01053">
    <property type="entry name" value="Cys_Met_Meta_PP"/>
    <property type="match status" value="1"/>
</dbReference>
<keyword evidence="3 4" id="KW-0663">Pyridoxal phosphate</keyword>
<organism evidence="6 7">
    <name type="scientific">Selenomonas ruminantium</name>
    <dbReference type="NCBI Taxonomy" id="971"/>
    <lineage>
        <taxon>Bacteria</taxon>
        <taxon>Bacillati</taxon>
        <taxon>Bacillota</taxon>
        <taxon>Negativicutes</taxon>
        <taxon>Selenomonadales</taxon>
        <taxon>Selenomonadaceae</taxon>
        <taxon>Selenomonas</taxon>
    </lineage>
</organism>
<dbReference type="FunFam" id="3.40.640.10:FF:000009">
    <property type="entry name" value="Cystathionine gamma-synthase homolog"/>
    <property type="match status" value="1"/>
</dbReference>
<name>A0A1H3W770_SELRU</name>
<dbReference type="PANTHER" id="PTHR11808">
    <property type="entry name" value="TRANS-SULFURATION ENZYME FAMILY MEMBER"/>
    <property type="match status" value="1"/>
</dbReference>
<sequence length="386" mass="41787">MCKQKFNTALIHGGIDGDSRTGAVNVPIYQTSTFKQDGLGELREGIWEYSRTGNPTRAALEALIAQLEGGEAGFAFASGMAAITAVLSLFQSNVKILLSSNVYGGTFRVLDKVFSRFNLTYSLEDTTDLAALEREFTPNVKAIIIESPANPLLTITDIRAVAEIAHRHGALVIVDNTFMTPYLQQPLALGADIVVHSATKYLGGHSDLVAGLAVVKTRDLADKLAFVQNSTGAVLGPQDAFLLIRGIKTLAVRLDRHVENAAYLADWLAGNLEVKKIYYPGLTSHIGYEINQQQAKNGGAMISFELAEGHDIRKFFKSLQLIALAESLGGVESLVCHPATMTHAAIPRETREKIGITDNLIRLSVGIEDKADLLADLKQAIEESRI</sequence>